<feature type="domain" description="HTH LytTR-type" evidence="1">
    <location>
        <begin position="39"/>
        <end position="120"/>
    </location>
</feature>
<dbReference type="InterPro" id="IPR007492">
    <property type="entry name" value="LytTR_DNA-bd_dom"/>
</dbReference>
<dbReference type="Proteomes" id="UP000183410">
    <property type="component" value="Unassembled WGS sequence"/>
</dbReference>
<evidence type="ECO:0000313" key="3">
    <source>
        <dbReference type="Proteomes" id="UP000183410"/>
    </source>
</evidence>
<dbReference type="Gene3D" id="2.40.50.1020">
    <property type="entry name" value="LytTr DNA-binding domain"/>
    <property type="match status" value="1"/>
</dbReference>
<evidence type="ECO:0000259" key="1">
    <source>
        <dbReference type="Pfam" id="PF04397"/>
    </source>
</evidence>
<dbReference type="RefSeq" id="WP_046232541.1">
    <property type="nucleotide sequence ID" value="NZ_FONN01000004.1"/>
</dbReference>
<dbReference type="OrthoDB" id="2623542at2"/>
<evidence type="ECO:0000313" key="2">
    <source>
        <dbReference type="EMBL" id="SFE59515.1"/>
    </source>
</evidence>
<organism evidence="2 3">
    <name type="scientific">Paenibacillus algorifonticola</name>
    <dbReference type="NCBI Taxonomy" id="684063"/>
    <lineage>
        <taxon>Bacteria</taxon>
        <taxon>Bacillati</taxon>
        <taxon>Bacillota</taxon>
        <taxon>Bacilli</taxon>
        <taxon>Bacillales</taxon>
        <taxon>Paenibacillaceae</taxon>
        <taxon>Paenibacillus</taxon>
    </lineage>
</organism>
<reference evidence="3" key="1">
    <citation type="submission" date="2016-10" db="EMBL/GenBank/DDBJ databases">
        <authorList>
            <person name="Varghese N."/>
            <person name="Submissions S."/>
        </authorList>
    </citation>
    <scope>NUCLEOTIDE SEQUENCE [LARGE SCALE GENOMIC DNA]</scope>
    <source>
        <strain evidence="3">CGMCC 1.10223</strain>
    </source>
</reference>
<name>A0A1I2BTZ8_9BACL</name>
<dbReference type="AlphaFoldDB" id="A0A1I2BTZ8"/>
<sequence>MDLTTEILGQRIYDGEIDGDQFDTFKLGEVFFVDIFQPKKNYHIPRFHTTKGLFTFITTLEACKQIFLPLGFVALDSNNLVNVQHIREVTKTFYAITAHFEGGYTANVAKGKLPLVEHLLKKS</sequence>
<dbReference type="Pfam" id="PF04397">
    <property type="entry name" value="LytTR"/>
    <property type="match status" value="1"/>
</dbReference>
<proteinExistence type="predicted"/>
<dbReference type="EMBL" id="FONN01000004">
    <property type="protein sequence ID" value="SFE59515.1"/>
    <property type="molecule type" value="Genomic_DNA"/>
</dbReference>
<keyword evidence="3" id="KW-1185">Reference proteome</keyword>
<gene>
    <name evidence="2" type="ORF">SAMN04487969_10479</name>
</gene>
<accession>A0A1I2BTZ8</accession>
<protein>
    <submittedName>
        <fullName evidence="2">Transcriptional regulator, LytTR family</fullName>
    </submittedName>
</protein>
<dbReference type="GO" id="GO:0003677">
    <property type="term" value="F:DNA binding"/>
    <property type="evidence" value="ECO:0007669"/>
    <property type="project" value="InterPro"/>
</dbReference>